<dbReference type="Pfam" id="PF00486">
    <property type="entry name" value="Trans_reg_C"/>
    <property type="match status" value="1"/>
</dbReference>
<accession>A0A1G9GEP3</accession>
<name>A0A1G9GEP3_9FIRM</name>
<organism evidence="4 5">
    <name type="scientific">Natronincola ferrireducens</name>
    <dbReference type="NCBI Taxonomy" id="393762"/>
    <lineage>
        <taxon>Bacteria</taxon>
        <taxon>Bacillati</taxon>
        <taxon>Bacillota</taxon>
        <taxon>Clostridia</taxon>
        <taxon>Peptostreptococcales</taxon>
        <taxon>Natronincolaceae</taxon>
        <taxon>Natronincola</taxon>
    </lineage>
</organism>
<proteinExistence type="predicted"/>
<dbReference type="Proteomes" id="UP000198718">
    <property type="component" value="Unassembled WGS sequence"/>
</dbReference>
<dbReference type="RefSeq" id="WP_280139581.1">
    <property type="nucleotide sequence ID" value="NZ_FNFP01000006.1"/>
</dbReference>
<dbReference type="InterPro" id="IPR001867">
    <property type="entry name" value="OmpR/PhoB-type_DNA-bd"/>
</dbReference>
<dbReference type="AlphaFoldDB" id="A0A1G9GEP3"/>
<feature type="DNA-binding region" description="OmpR/PhoB-type" evidence="2">
    <location>
        <begin position="1"/>
        <end position="71"/>
    </location>
</feature>
<evidence type="ECO:0000256" key="2">
    <source>
        <dbReference type="PROSITE-ProRule" id="PRU01091"/>
    </source>
</evidence>
<sequence length="73" mass="8771">MTFKEYDLLLFFVHNKEQALSRKIILDGVWGYDYYGDLRTVDTHVKRLRQKLSKMGEQIKTVRGLGYRFEVKK</sequence>
<feature type="domain" description="OmpR/PhoB-type" evidence="3">
    <location>
        <begin position="1"/>
        <end position="71"/>
    </location>
</feature>
<dbReference type="InterPro" id="IPR036388">
    <property type="entry name" value="WH-like_DNA-bd_sf"/>
</dbReference>
<protein>
    <submittedName>
        <fullName evidence="4">Transcriptional regulatory protein, C terminal</fullName>
    </submittedName>
</protein>
<dbReference type="PROSITE" id="PS51755">
    <property type="entry name" value="OMPR_PHOB"/>
    <property type="match status" value="1"/>
</dbReference>
<evidence type="ECO:0000256" key="1">
    <source>
        <dbReference type="ARBA" id="ARBA00023125"/>
    </source>
</evidence>
<dbReference type="Gene3D" id="1.10.10.10">
    <property type="entry name" value="Winged helix-like DNA-binding domain superfamily/Winged helix DNA-binding domain"/>
    <property type="match status" value="1"/>
</dbReference>
<evidence type="ECO:0000313" key="5">
    <source>
        <dbReference type="Proteomes" id="UP000198718"/>
    </source>
</evidence>
<dbReference type="GO" id="GO:0000160">
    <property type="term" value="P:phosphorelay signal transduction system"/>
    <property type="evidence" value="ECO:0007669"/>
    <property type="project" value="InterPro"/>
</dbReference>
<dbReference type="EMBL" id="FNFP01000006">
    <property type="protein sequence ID" value="SDK98753.1"/>
    <property type="molecule type" value="Genomic_DNA"/>
</dbReference>
<evidence type="ECO:0000313" key="4">
    <source>
        <dbReference type="EMBL" id="SDK98753.1"/>
    </source>
</evidence>
<dbReference type="STRING" id="393762.SAMN05660472_02389"/>
<keyword evidence="5" id="KW-1185">Reference proteome</keyword>
<reference evidence="4 5" key="1">
    <citation type="submission" date="2016-10" db="EMBL/GenBank/DDBJ databases">
        <authorList>
            <person name="de Groot N.N."/>
        </authorList>
    </citation>
    <scope>NUCLEOTIDE SEQUENCE [LARGE SCALE GENOMIC DNA]</scope>
    <source>
        <strain evidence="4 5">DSM 18346</strain>
    </source>
</reference>
<dbReference type="SMART" id="SM00862">
    <property type="entry name" value="Trans_reg_C"/>
    <property type="match status" value="1"/>
</dbReference>
<dbReference type="CDD" id="cd00383">
    <property type="entry name" value="trans_reg_C"/>
    <property type="match status" value="1"/>
</dbReference>
<dbReference type="InterPro" id="IPR016032">
    <property type="entry name" value="Sig_transdc_resp-reg_C-effctor"/>
</dbReference>
<dbReference type="GO" id="GO:0006355">
    <property type="term" value="P:regulation of DNA-templated transcription"/>
    <property type="evidence" value="ECO:0007669"/>
    <property type="project" value="InterPro"/>
</dbReference>
<gene>
    <name evidence="4" type="ORF">SAMN05660472_02389</name>
</gene>
<dbReference type="SUPFAM" id="SSF46894">
    <property type="entry name" value="C-terminal effector domain of the bipartite response regulators"/>
    <property type="match status" value="1"/>
</dbReference>
<evidence type="ECO:0000259" key="3">
    <source>
        <dbReference type="PROSITE" id="PS51755"/>
    </source>
</evidence>
<dbReference type="GO" id="GO:0003677">
    <property type="term" value="F:DNA binding"/>
    <property type="evidence" value="ECO:0007669"/>
    <property type="project" value="UniProtKB-UniRule"/>
</dbReference>
<keyword evidence="1 2" id="KW-0238">DNA-binding</keyword>